<proteinExistence type="predicted"/>
<gene>
    <name evidence="1" type="ORF">NM961_00910</name>
</gene>
<accession>A0ABT1QLC0</accession>
<dbReference type="RefSeq" id="WP_255910291.1">
    <property type="nucleotide sequence ID" value="NZ_JANFQO010000001.1"/>
</dbReference>
<dbReference type="EMBL" id="JANFQO010000001">
    <property type="protein sequence ID" value="MCQ4163257.1"/>
    <property type="molecule type" value="Genomic_DNA"/>
</dbReference>
<reference evidence="1" key="1">
    <citation type="submission" date="2022-07" db="EMBL/GenBank/DDBJ databases">
        <title>Tahibacter sp., a new gammaproteobacterium isolated from the silt sample collected at pig farm.</title>
        <authorList>
            <person name="Chen H."/>
        </authorList>
    </citation>
    <scope>NUCLEOTIDE SEQUENCE</scope>
    <source>
        <strain evidence="1">P2K</strain>
    </source>
</reference>
<comment type="caution">
    <text evidence="1">The sequence shown here is derived from an EMBL/GenBank/DDBJ whole genome shotgun (WGS) entry which is preliminary data.</text>
</comment>
<protein>
    <submittedName>
        <fullName evidence="1">Uncharacterized protein</fullName>
    </submittedName>
</protein>
<evidence type="ECO:0000313" key="1">
    <source>
        <dbReference type="EMBL" id="MCQ4163257.1"/>
    </source>
</evidence>
<evidence type="ECO:0000313" key="2">
    <source>
        <dbReference type="Proteomes" id="UP001165498"/>
    </source>
</evidence>
<dbReference type="Proteomes" id="UP001165498">
    <property type="component" value="Unassembled WGS sequence"/>
</dbReference>
<name>A0ABT1QLC0_9GAMM</name>
<organism evidence="1 2">
    <name type="scientific">Tahibacter harae</name>
    <dbReference type="NCBI Taxonomy" id="2963937"/>
    <lineage>
        <taxon>Bacteria</taxon>
        <taxon>Pseudomonadati</taxon>
        <taxon>Pseudomonadota</taxon>
        <taxon>Gammaproteobacteria</taxon>
        <taxon>Lysobacterales</taxon>
        <taxon>Rhodanobacteraceae</taxon>
        <taxon>Tahibacter</taxon>
    </lineage>
</organism>
<keyword evidence="2" id="KW-1185">Reference proteome</keyword>
<sequence length="275" mass="31206">MSTPVPSWITASWERLWVINNNQGPPENTVNVRNIQTPTLFGDCRIPKDRPRYPQAHSLADLSNAELATLYPQEGFSGYTTTDGYIITWHHEIDYQPPDGSIDIGRFELLGGRNVLEHGVQSVYLEHWWRLEEPGGYFLGIKVMRNLGHGQQRVHEILSVSGDHFIYARNRAFDLPMANNLADLIKKEKYSRKQILAVLDCEVSHGFVLGGRQPWEVQFSTLPFKEDKPLEFAQRIRVDPKTGQLSQPGLAPDLIWSVPINTLGVEDLLVLFPPA</sequence>